<organism evidence="1 2">
    <name type="scientific">Vibrio phage vB_VpaP_G1</name>
    <dbReference type="NCBI Taxonomy" id="2862773"/>
    <lineage>
        <taxon>Viruses</taxon>
        <taxon>Duplodnaviria</taxon>
        <taxon>Heunggongvirae</taxon>
        <taxon>Uroviricota</taxon>
        <taxon>Caudoviricetes</taxon>
        <taxon>Autographivirales</taxon>
        <taxon>Youngvirus</taxon>
        <taxon>Youngvirus G1</taxon>
    </lineage>
</organism>
<evidence type="ECO:0000313" key="1">
    <source>
        <dbReference type="EMBL" id="QYW05821.1"/>
    </source>
</evidence>
<evidence type="ECO:0000313" key="2">
    <source>
        <dbReference type="Proteomes" id="UP000828797"/>
    </source>
</evidence>
<dbReference type="Proteomes" id="UP000828797">
    <property type="component" value="Segment"/>
</dbReference>
<dbReference type="EMBL" id="MZ592920">
    <property type="protein sequence ID" value="QYW05821.1"/>
    <property type="molecule type" value="Genomic_DNA"/>
</dbReference>
<dbReference type="SUPFAM" id="SSF48208">
    <property type="entry name" value="Six-hairpin glycosidases"/>
    <property type="match status" value="1"/>
</dbReference>
<dbReference type="Gene3D" id="1.50.10.10">
    <property type="match status" value="1"/>
</dbReference>
<keyword evidence="2" id="KW-1185">Reference proteome</keyword>
<dbReference type="GO" id="GO:0005975">
    <property type="term" value="P:carbohydrate metabolic process"/>
    <property type="evidence" value="ECO:0007669"/>
    <property type="project" value="InterPro"/>
</dbReference>
<sequence length="936" mass="106853">MYNNFGKGSSSAAHAGQLAWGHHKFMEVNRGRTDNARLQHYAVNPEYVLNNNRHFIAESQMEAQPNGDSTTEGQSVQILGYAYMYEATGKKEYLDAAEKFFEAYVEHFYQEDVPDTPRRWVCNWIVNGKEPVLANWPVDFDSPTHSGFKGVELDWVNGKTQIPHGPPYWGEYVDKVTFGFRGNLGWDSIVATVYAQNEDGSTNWNKLGEEYELEYVINYEGKKFDKDGNPESYDQWGNDPVIYPPERIGEVQLKRRDINGKARLNWGNAQPVEHGGYLIKRNEAWHNRPLRVPVGKENFGNAADGEEWFMDACYKLWELTGKERYHKAWKACEFTCNEYVNIDQTDMFFRQSTWGDNPFSDGISYWYSYPSEVEPKFGRDSAGFITIDADAASQQTLEQNAIWEAVDEQATITTTIGGSATEGKVSATVTIAVGPEKKDGNLSRWMLALPELNETPTAYTAGMGSFVKEVDPNTGRKYVIADTRICVSWNEATFETEFQDNVYDDRSATVIKAHIPSSSAGFMIGAWLTETGRFPLEKLVYRASSEVWVQVTDANNWRWYMPIRGDGTWGVQSFYPDQFKLAEWQPNYPEDTPRPTKIAWHNFESVTFVQPDGKSTPIDFDFYCLNAIPLRFTGKGYTIVYALTTKADSAFHVTLGNCMARNTLGNKLYCTPGVIPFSNIYLPGQETFDGWHGMPYPGYQYPFIYVHNDHEDAKLYLDNMIEFLYQSQQWYFKKFGVLGPGASAYVWNRWDNLKYGEADTWTMYHWGDGHAWDGYQARAYFGAARAWWELEKWNKPVPQKLKDYVNNWSGFLIKYMEDWNVTPTYFPADAPPPGVTDDFTGHMCALFLAGACMAAACNEGQVNKLDWFISEAFREINDNFNVVDGKPQHVMNGSWSPALRLSTGDGPESNGMFFGFWSGEILRALGIYMLYHQGRL</sequence>
<reference evidence="1" key="1">
    <citation type="submission" date="2021-07" db="EMBL/GenBank/DDBJ databases">
        <authorList>
            <person name="Wang J."/>
            <person name="Yang M."/>
        </authorList>
    </citation>
    <scope>NUCLEOTIDE SEQUENCE</scope>
</reference>
<accession>A0AAE7WVB6</accession>
<dbReference type="KEGG" id="vg:77923848"/>
<dbReference type="GeneID" id="77923848"/>
<dbReference type="InterPro" id="IPR012341">
    <property type="entry name" value="6hp_glycosidase-like_sf"/>
</dbReference>
<proteinExistence type="predicted"/>
<dbReference type="InterPro" id="IPR008928">
    <property type="entry name" value="6-hairpin_glycosidase_sf"/>
</dbReference>
<dbReference type="RefSeq" id="YP_010648409.1">
    <property type="nucleotide sequence ID" value="NC_070758.1"/>
</dbReference>
<protein>
    <submittedName>
        <fullName evidence="1">Tail formation protein</fullName>
    </submittedName>
</protein>
<name>A0AAE7WVB6_9CAUD</name>